<feature type="transmembrane region" description="Helical" evidence="1">
    <location>
        <begin position="182"/>
        <end position="204"/>
    </location>
</feature>
<dbReference type="Pfam" id="PF13386">
    <property type="entry name" value="DsbD_2"/>
    <property type="match status" value="1"/>
</dbReference>
<feature type="transmembrane region" description="Helical" evidence="1">
    <location>
        <begin position="156"/>
        <end position="176"/>
    </location>
</feature>
<feature type="transmembrane region" description="Helical" evidence="1">
    <location>
        <begin position="58"/>
        <end position="79"/>
    </location>
</feature>
<organism evidence="3">
    <name type="scientific">mine drainage metagenome</name>
    <dbReference type="NCBI Taxonomy" id="410659"/>
    <lineage>
        <taxon>unclassified sequences</taxon>
        <taxon>metagenomes</taxon>
        <taxon>ecological metagenomes</taxon>
    </lineage>
</organism>
<sequence length="251" mass="26412">MDTAILLTMLLMGLTGGLHCAGMCGGLVVASERAMQTQALLPARKLFWGAAQMQGARVASYAALGAIAGWVGSGLWALQARPTQLALYGVGNAVLAASGLWLLRTALGVRWPRLTGWGSARVGWTQGLRQNITHQGIRLLDRILPLSNAQRRFGAGLMWGLLPCGLVYSALSLALLTGSAVYGATAMLAFGLGTLPHMLLAGHVLRRVSQRATARATRVAAAGVMLSFAAWGFWRLLHAGDSLGVHGFCVI</sequence>
<feature type="transmembrane region" description="Helical" evidence="1">
    <location>
        <begin position="216"/>
        <end position="234"/>
    </location>
</feature>
<keyword evidence="1" id="KW-0812">Transmembrane</keyword>
<name>A0A1J5RVH7_9ZZZZ</name>
<keyword evidence="1" id="KW-0472">Membrane</keyword>
<dbReference type="AlphaFoldDB" id="A0A1J5RVH7"/>
<dbReference type="PANTHER" id="PTHR42208:SF1">
    <property type="entry name" value="HEAVY METAL TRANSPORTER"/>
    <property type="match status" value="1"/>
</dbReference>
<dbReference type="EMBL" id="MLJW01000097">
    <property type="protein sequence ID" value="OIR00217.1"/>
    <property type="molecule type" value="Genomic_DNA"/>
</dbReference>
<feature type="domain" description="Urease accessory protein UreH-like transmembrane" evidence="2">
    <location>
        <begin position="9"/>
        <end position="228"/>
    </location>
</feature>
<dbReference type="InterPro" id="IPR039447">
    <property type="entry name" value="UreH-like_TM_dom"/>
</dbReference>
<protein>
    <recommendedName>
        <fullName evidence="2">Urease accessory protein UreH-like transmembrane domain-containing protein</fullName>
    </recommendedName>
</protein>
<dbReference type="PANTHER" id="PTHR42208">
    <property type="entry name" value="HEAVY METAL TRANSPORTER-RELATED"/>
    <property type="match status" value="1"/>
</dbReference>
<feature type="transmembrane region" description="Helical" evidence="1">
    <location>
        <begin position="85"/>
        <end position="103"/>
    </location>
</feature>
<reference evidence="3" key="1">
    <citation type="submission" date="2016-10" db="EMBL/GenBank/DDBJ databases">
        <title>Sequence of Gallionella enrichment culture.</title>
        <authorList>
            <person name="Poehlein A."/>
            <person name="Muehling M."/>
            <person name="Daniel R."/>
        </authorList>
    </citation>
    <scope>NUCLEOTIDE SEQUENCE</scope>
</reference>
<gene>
    <name evidence="3" type="ORF">GALL_176750</name>
</gene>
<evidence type="ECO:0000313" key="3">
    <source>
        <dbReference type="EMBL" id="OIR00217.1"/>
    </source>
</evidence>
<evidence type="ECO:0000259" key="2">
    <source>
        <dbReference type="Pfam" id="PF13386"/>
    </source>
</evidence>
<comment type="caution">
    <text evidence="3">The sequence shown here is derived from an EMBL/GenBank/DDBJ whole genome shotgun (WGS) entry which is preliminary data.</text>
</comment>
<keyword evidence="1" id="KW-1133">Transmembrane helix</keyword>
<accession>A0A1J5RVH7</accession>
<evidence type="ECO:0000256" key="1">
    <source>
        <dbReference type="SAM" id="Phobius"/>
    </source>
</evidence>
<feature type="transmembrane region" description="Helical" evidence="1">
    <location>
        <begin position="6"/>
        <end position="30"/>
    </location>
</feature>
<proteinExistence type="predicted"/>